<proteinExistence type="predicted"/>
<feature type="region of interest" description="Disordered" evidence="1">
    <location>
        <begin position="32"/>
        <end position="79"/>
    </location>
</feature>
<accession>A0AAN6UHG8</accession>
<evidence type="ECO:0000256" key="1">
    <source>
        <dbReference type="SAM" id="MobiDB-lite"/>
    </source>
</evidence>
<reference evidence="2" key="2">
    <citation type="submission" date="2023-05" db="EMBL/GenBank/DDBJ databases">
        <authorList>
            <consortium name="Lawrence Berkeley National Laboratory"/>
            <person name="Steindorff A."/>
            <person name="Hensen N."/>
            <person name="Bonometti L."/>
            <person name="Westerberg I."/>
            <person name="Brannstrom I.O."/>
            <person name="Guillou S."/>
            <person name="Cros-Aarteil S."/>
            <person name="Calhoun S."/>
            <person name="Haridas S."/>
            <person name="Kuo A."/>
            <person name="Mondo S."/>
            <person name="Pangilinan J."/>
            <person name="Riley R."/>
            <person name="Labutti K."/>
            <person name="Andreopoulos B."/>
            <person name="Lipzen A."/>
            <person name="Chen C."/>
            <person name="Yanf M."/>
            <person name="Daum C."/>
            <person name="Ng V."/>
            <person name="Clum A."/>
            <person name="Ohm R."/>
            <person name="Martin F."/>
            <person name="Silar P."/>
            <person name="Natvig D."/>
            <person name="Lalanne C."/>
            <person name="Gautier V."/>
            <person name="Ament-Velasquez S.L."/>
            <person name="Kruys A."/>
            <person name="Hutchinson M.I."/>
            <person name="Powell A.J."/>
            <person name="Barry K."/>
            <person name="Miller A.N."/>
            <person name="Grigoriev I.V."/>
            <person name="Debuchy R."/>
            <person name="Gladieux P."/>
            <person name="Thoren M.H."/>
            <person name="Johannesson H."/>
        </authorList>
    </citation>
    <scope>NUCLEOTIDE SEQUENCE</scope>
    <source>
        <strain evidence="2">CBS 123565</strain>
    </source>
</reference>
<organism evidence="2 3">
    <name type="scientific">Trichocladium antarcticum</name>
    <dbReference type="NCBI Taxonomy" id="1450529"/>
    <lineage>
        <taxon>Eukaryota</taxon>
        <taxon>Fungi</taxon>
        <taxon>Dikarya</taxon>
        <taxon>Ascomycota</taxon>
        <taxon>Pezizomycotina</taxon>
        <taxon>Sordariomycetes</taxon>
        <taxon>Sordariomycetidae</taxon>
        <taxon>Sordariales</taxon>
        <taxon>Chaetomiaceae</taxon>
        <taxon>Trichocladium</taxon>
    </lineage>
</organism>
<dbReference type="Proteomes" id="UP001304895">
    <property type="component" value="Unassembled WGS sequence"/>
</dbReference>
<reference evidence="2" key="1">
    <citation type="journal article" date="2023" name="Mol. Phylogenet. Evol.">
        <title>Genome-scale phylogeny and comparative genomics of the fungal order Sordariales.</title>
        <authorList>
            <person name="Hensen N."/>
            <person name="Bonometti L."/>
            <person name="Westerberg I."/>
            <person name="Brannstrom I.O."/>
            <person name="Guillou S."/>
            <person name="Cros-Aarteil S."/>
            <person name="Calhoun S."/>
            <person name="Haridas S."/>
            <person name="Kuo A."/>
            <person name="Mondo S."/>
            <person name="Pangilinan J."/>
            <person name="Riley R."/>
            <person name="LaButti K."/>
            <person name="Andreopoulos B."/>
            <person name="Lipzen A."/>
            <person name="Chen C."/>
            <person name="Yan M."/>
            <person name="Daum C."/>
            <person name="Ng V."/>
            <person name="Clum A."/>
            <person name="Steindorff A."/>
            <person name="Ohm R.A."/>
            <person name="Martin F."/>
            <person name="Silar P."/>
            <person name="Natvig D.O."/>
            <person name="Lalanne C."/>
            <person name="Gautier V."/>
            <person name="Ament-Velasquez S.L."/>
            <person name="Kruys A."/>
            <person name="Hutchinson M.I."/>
            <person name="Powell A.J."/>
            <person name="Barry K."/>
            <person name="Miller A.N."/>
            <person name="Grigoriev I.V."/>
            <person name="Debuchy R."/>
            <person name="Gladieux P."/>
            <person name="Hiltunen Thoren M."/>
            <person name="Johannesson H."/>
        </authorList>
    </citation>
    <scope>NUCLEOTIDE SEQUENCE</scope>
    <source>
        <strain evidence="2">CBS 123565</strain>
    </source>
</reference>
<sequence length="79" mass="8314">MIATAVEERHRIQRTGYALSLHPTATPILHLTSPLRSETSPKSRSPSKPHAAPASSTCPGRSAPPSSSAAPAARHRQSP</sequence>
<gene>
    <name evidence="2" type="ORF">BT67DRAFT_443036</name>
</gene>
<name>A0AAN6UHG8_9PEZI</name>
<keyword evidence="3" id="KW-1185">Reference proteome</keyword>
<evidence type="ECO:0000313" key="3">
    <source>
        <dbReference type="Proteomes" id="UP001304895"/>
    </source>
</evidence>
<comment type="caution">
    <text evidence="2">The sequence shown here is derived from an EMBL/GenBank/DDBJ whole genome shotgun (WGS) entry which is preliminary data.</text>
</comment>
<evidence type="ECO:0000313" key="2">
    <source>
        <dbReference type="EMBL" id="KAK4133097.1"/>
    </source>
</evidence>
<dbReference type="EMBL" id="MU853413">
    <property type="protein sequence ID" value="KAK4133097.1"/>
    <property type="molecule type" value="Genomic_DNA"/>
</dbReference>
<feature type="compositionally biased region" description="Low complexity" evidence="1">
    <location>
        <begin position="40"/>
        <end position="72"/>
    </location>
</feature>
<protein>
    <submittedName>
        <fullName evidence="2">Uncharacterized protein</fullName>
    </submittedName>
</protein>
<dbReference type="AlphaFoldDB" id="A0AAN6UHG8"/>